<dbReference type="InterPro" id="IPR018247">
    <property type="entry name" value="EF_Hand_1_Ca_BS"/>
</dbReference>
<comment type="caution">
    <text evidence="2">The sequence shown here is derived from an EMBL/GenBank/DDBJ whole genome shotgun (WGS) entry which is preliminary data.</text>
</comment>
<feature type="compositionally biased region" description="Basic residues" evidence="1">
    <location>
        <begin position="1"/>
        <end position="11"/>
    </location>
</feature>
<protein>
    <submittedName>
        <fullName evidence="2">VPS13 domain-containing protein</fullName>
    </submittedName>
</protein>
<keyword evidence="3" id="KW-1185">Reference proteome</keyword>
<accession>A0A8H6TLV9</accession>
<evidence type="ECO:0000313" key="3">
    <source>
        <dbReference type="Proteomes" id="UP000613580"/>
    </source>
</evidence>
<feature type="compositionally biased region" description="Polar residues" evidence="1">
    <location>
        <begin position="57"/>
        <end position="67"/>
    </location>
</feature>
<organism evidence="2 3">
    <name type="scientific">Mycena chlorophos</name>
    <name type="common">Agaric fungus</name>
    <name type="synonym">Agaricus chlorophos</name>
    <dbReference type="NCBI Taxonomy" id="658473"/>
    <lineage>
        <taxon>Eukaryota</taxon>
        <taxon>Fungi</taxon>
        <taxon>Dikarya</taxon>
        <taxon>Basidiomycota</taxon>
        <taxon>Agaricomycotina</taxon>
        <taxon>Agaricomycetes</taxon>
        <taxon>Agaricomycetidae</taxon>
        <taxon>Agaricales</taxon>
        <taxon>Marasmiineae</taxon>
        <taxon>Mycenaceae</taxon>
        <taxon>Mycena</taxon>
    </lineage>
</organism>
<feature type="region of interest" description="Disordered" evidence="1">
    <location>
        <begin position="1"/>
        <end position="70"/>
    </location>
</feature>
<feature type="compositionally biased region" description="Pro residues" evidence="1">
    <location>
        <begin position="25"/>
        <end position="53"/>
    </location>
</feature>
<dbReference type="EMBL" id="JACAZE010000003">
    <property type="protein sequence ID" value="KAF7319072.1"/>
    <property type="molecule type" value="Genomic_DNA"/>
</dbReference>
<sequence length="1233" mass="139285">MHLSRLLKKKSEKSLTKTKNGSSLEPPPPMPQTVPTGASPPLPPPPPPPPPAPQDELSMSLQASWKSATAELEHDKADKLLEQAEGLAERAAGLQEEGKSALEKVETALDPTGLLEKLEDGINSLVDGMPVFMSALDEVAKLHPYVLSWLSEPSANQGTVAVMAFKAVWALEQKRRSNDKKILSLHVEMKSMMEILVQLKSVKDVEAVAPDGSTIKGRMQGVIMTAAEDIKACSNACDTYVKKKLIVKVLKGPIWESRLAAFTGTFTKRRSEFELAMAIHTSLGVDAANRAINSVDETTRAINAKIDAMMTLFAHMASPEQKDMSRLIDQRGGMKVLDDDKSLSELNNIENRIYSQGSSGKLAGKSGTQLSDLKNELEVDPDAAMGANMEKFSRKLAVQQRQIVEELSHAIEREGDRIIGAILAGPHDRIIDPNVHAVWKDMGWRGSVKARHFVMALRDHYQEDRKHKRAETTRMEPGKDEFIPPIPKEDEWTLEFIDVVRLQAISEAFDDDASGFVTIAEVNTFTTMRPLDWSLPRWIAYWAVGHHQTLRYYANEIKEIFAKMFAILPHIHPENKSAVNRYLKDLDKNVLQLMAPFGKGGINAKLQAQFQSYVSSEEERIRGNLEAIEYDIDDFATMELVAGEGRIEKHLLPLLSLILKRHFEIFRVCQTHVVHPDELWDAKDTIGWVFDAVWSRLDVLRTVFRQQKLDPAQQLKSFSMGLFEYLSDQDAFEKKLALEEIDFEDYPYEESLEEPLAEPRKILTYSFDQESLDVAAYDPPTLPLQIDCSTVLPGVADLLSRRWHGFIYGRDIRYPNAGMISMTLAPTFFEGDVQHFAANDRANMSDFVVVGECRVGEDPTVMTISFTRTVTRYPTAYFHGTWKIGSNTLSGTFGLTDDPSTDPGEFIFKQIDPENVCCMPAPVELRSDKARALWSFAIFAVLSRIRRNNCSWAFLKERRDNRKRFIELYIRSEHATVSFGKPLDDGEEWTEFTRLKKGFTNADSRWYHSLAERQIRATTEHAYIGCDVCSGTVGGARVTCLTCLIEGRMASIDFDDSPICVGSPVARERDNIEHQPHHDLVKLRRVVHDRYWTKTFREAKAALMRGRGFLTTKAQCCANCGLSVNFAAPCWFCVQCPEETFVCWECDAKGEAGVAKLLERKVHDYYMHDLVRVKEAPMHRKLSVEQRVESMEEAVRKVEVMVKGMDERIERIEKTVEERMARVEMLLAKLVGE</sequence>
<reference evidence="2" key="1">
    <citation type="submission" date="2020-05" db="EMBL/GenBank/DDBJ databases">
        <title>Mycena genomes resolve the evolution of fungal bioluminescence.</title>
        <authorList>
            <person name="Tsai I.J."/>
        </authorList>
    </citation>
    <scope>NUCLEOTIDE SEQUENCE</scope>
    <source>
        <strain evidence="2">110903Hualien_Pintung</strain>
    </source>
</reference>
<dbReference type="Proteomes" id="UP000613580">
    <property type="component" value="Unassembled WGS sequence"/>
</dbReference>
<name>A0A8H6TLV9_MYCCL</name>
<evidence type="ECO:0000256" key="1">
    <source>
        <dbReference type="SAM" id="MobiDB-lite"/>
    </source>
</evidence>
<gene>
    <name evidence="2" type="ORF">HMN09_00243400</name>
</gene>
<dbReference type="OrthoDB" id="2122982at2759"/>
<evidence type="ECO:0000313" key="2">
    <source>
        <dbReference type="EMBL" id="KAF7319072.1"/>
    </source>
</evidence>
<dbReference type="AlphaFoldDB" id="A0A8H6TLV9"/>
<proteinExistence type="predicted"/>
<dbReference type="PROSITE" id="PS00018">
    <property type="entry name" value="EF_HAND_1"/>
    <property type="match status" value="1"/>
</dbReference>